<name>A0ABX7U549_9SPHI</name>
<dbReference type="EMBL" id="CP071880">
    <property type="protein sequence ID" value="QTE47579.1"/>
    <property type="molecule type" value="Genomic_DNA"/>
</dbReference>
<sequence length="196" mass="22362">MKVKLIKVETAEEVKALIKEGKAKELPSMQDGWRFNFEKLIKKLKNATGYLLVTEETPDIIEGALIFQLVDKVMPYMAYLEVAPHNRSNPKKYEQVAGCLIAYAFQQSVIQGKGDYNSMLQFDVLEEKKEDAIKLMAVYSGKYNAKRWDDTTMVIMDEDGESLVTKYLILDTTEKDTTDDGKEKEKPDTNDNTAEQ</sequence>
<feature type="region of interest" description="Disordered" evidence="1">
    <location>
        <begin position="174"/>
        <end position="196"/>
    </location>
</feature>
<evidence type="ECO:0000256" key="1">
    <source>
        <dbReference type="SAM" id="MobiDB-lite"/>
    </source>
</evidence>
<evidence type="ECO:0000313" key="3">
    <source>
        <dbReference type="Proteomes" id="UP000663940"/>
    </source>
</evidence>
<accession>A0ABX7U549</accession>
<protein>
    <submittedName>
        <fullName evidence="2">Uncharacterized protein</fullName>
    </submittedName>
</protein>
<keyword evidence="3" id="KW-1185">Reference proteome</keyword>
<organism evidence="2 3">
    <name type="scientific">Mucilaginibacter rubeus</name>
    <dbReference type="NCBI Taxonomy" id="2027860"/>
    <lineage>
        <taxon>Bacteria</taxon>
        <taxon>Pseudomonadati</taxon>
        <taxon>Bacteroidota</taxon>
        <taxon>Sphingobacteriia</taxon>
        <taxon>Sphingobacteriales</taxon>
        <taxon>Sphingobacteriaceae</taxon>
        <taxon>Mucilaginibacter</taxon>
    </lineage>
</organism>
<dbReference type="Proteomes" id="UP000663940">
    <property type="component" value="Chromosome"/>
</dbReference>
<dbReference type="RefSeq" id="WP_208057544.1">
    <property type="nucleotide sequence ID" value="NZ_CP043451.1"/>
</dbReference>
<feature type="compositionally biased region" description="Basic and acidic residues" evidence="1">
    <location>
        <begin position="174"/>
        <end position="189"/>
    </location>
</feature>
<gene>
    <name evidence="2" type="ORF">J3L21_18610</name>
</gene>
<proteinExistence type="predicted"/>
<evidence type="ECO:0000313" key="2">
    <source>
        <dbReference type="EMBL" id="QTE47579.1"/>
    </source>
</evidence>
<reference evidence="2 3" key="1">
    <citation type="submission" date="2021-03" db="EMBL/GenBank/DDBJ databases">
        <title>Mucilaginibacter strains isolated from gold and copper mining confer multi heavy-metal resistance.</title>
        <authorList>
            <person name="Li Y."/>
        </authorList>
    </citation>
    <scope>NUCLEOTIDE SEQUENCE [LARGE SCALE GENOMIC DNA]</scope>
    <source>
        <strain evidence="2 3">P2-4</strain>
    </source>
</reference>